<evidence type="ECO:0000256" key="4">
    <source>
        <dbReference type="ARBA" id="ARBA00022741"/>
    </source>
</evidence>
<accession>A0A4Q7NNU7</accession>
<dbReference type="InterPro" id="IPR003593">
    <property type="entry name" value="AAA+_ATPase"/>
</dbReference>
<keyword evidence="4" id="KW-0547">Nucleotide-binding</keyword>
<evidence type="ECO:0000256" key="5">
    <source>
        <dbReference type="ARBA" id="ARBA00022840"/>
    </source>
</evidence>
<dbReference type="EMBL" id="SGXC01000001">
    <property type="protein sequence ID" value="RZS86762.1"/>
    <property type="molecule type" value="Genomic_DNA"/>
</dbReference>
<comment type="similarity">
    <text evidence="1">Belongs to the ABC transporter superfamily.</text>
</comment>
<dbReference type="CDD" id="cd03224">
    <property type="entry name" value="ABC_TM1139_LivF_branched"/>
    <property type="match status" value="1"/>
</dbReference>
<name>A0A4Q7NNU7_9BURK</name>
<dbReference type="OrthoDB" id="9776369at2"/>
<dbReference type="GO" id="GO:0016887">
    <property type="term" value="F:ATP hydrolysis activity"/>
    <property type="evidence" value="ECO:0007669"/>
    <property type="project" value="InterPro"/>
</dbReference>
<protein>
    <submittedName>
        <fullName evidence="8">Amino acid/amide ABC transporter ATP-binding protein 2 (HAAT family)</fullName>
    </submittedName>
</protein>
<dbReference type="InterPro" id="IPR017871">
    <property type="entry name" value="ABC_transporter-like_CS"/>
</dbReference>
<organism evidence="8 9">
    <name type="scientific">Pigmentiphaga kullae</name>
    <dbReference type="NCBI Taxonomy" id="151784"/>
    <lineage>
        <taxon>Bacteria</taxon>
        <taxon>Pseudomonadati</taxon>
        <taxon>Pseudomonadota</taxon>
        <taxon>Betaproteobacteria</taxon>
        <taxon>Burkholderiales</taxon>
        <taxon>Alcaligenaceae</taxon>
        <taxon>Pigmentiphaga</taxon>
    </lineage>
</organism>
<keyword evidence="6" id="KW-0029">Amino-acid transport</keyword>
<dbReference type="PANTHER" id="PTHR43820:SF4">
    <property type="entry name" value="HIGH-AFFINITY BRANCHED-CHAIN AMINO ACID TRANSPORT ATP-BINDING PROTEIN LIVF"/>
    <property type="match status" value="1"/>
</dbReference>
<keyword evidence="3" id="KW-1003">Cell membrane</keyword>
<dbReference type="Proteomes" id="UP000292445">
    <property type="component" value="Unassembled WGS sequence"/>
</dbReference>
<dbReference type="Gene3D" id="3.40.50.300">
    <property type="entry name" value="P-loop containing nucleotide triphosphate hydrolases"/>
    <property type="match status" value="1"/>
</dbReference>
<dbReference type="InterPro" id="IPR003439">
    <property type="entry name" value="ABC_transporter-like_ATP-bd"/>
</dbReference>
<dbReference type="PANTHER" id="PTHR43820">
    <property type="entry name" value="HIGH-AFFINITY BRANCHED-CHAIN AMINO ACID TRANSPORT ATP-BINDING PROTEIN LIVF"/>
    <property type="match status" value="1"/>
</dbReference>
<evidence type="ECO:0000259" key="7">
    <source>
        <dbReference type="PROSITE" id="PS50893"/>
    </source>
</evidence>
<reference evidence="8 9" key="1">
    <citation type="submission" date="2019-02" db="EMBL/GenBank/DDBJ databases">
        <title>Genomic Encyclopedia of Type Strains, Phase IV (KMG-IV): sequencing the most valuable type-strain genomes for metagenomic binning, comparative biology and taxonomic classification.</title>
        <authorList>
            <person name="Goeker M."/>
        </authorList>
    </citation>
    <scope>NUCLEOTIDE SEQUENCE [LARGE SCALE GENOMIC DNA]</scope>
    <source>
        <strain evidence="8 9">K24</strain>
    </source>
</reference>
<dbReference type="InterPro" id="IPR027417">
    <property type="entry name" value="P-loop_NTPase"/>
</dbReference>
<evidence type="ECO:0000256" key="6">
    <source>
        <dbReference type="ARBA" id="ARBA00022970"/>
    </source>
</evidence>
<comment type="caution">
    <text evidence="8">The sequence shown here is derived from an EMBL/GenBank/DDBJ whole genome shotgun (WGS) entry which is preliminary data.</text>
</comment>
<dbReference type="PROSITE" id="PS50893">
    <property type="entry name" value="ABC_TRANSPORTER_2"/>
    <property type="match status" value="1"/>
</dbReference>
<proteinExistence type="inferred from homology"/>
<gene>
    <name evidence="8" type="ORF">EV675_2811</name>
</gene>
<dbReference type="AlphaFoldDB" id="A0A4Q7NNU7"/>
<evidence type="ECO:0000256" key="2">
    <source>
        <dbReference type="ARBA" id="ARBA00022448"/>
    </source>
</evidence>
<dbReference type="SMART" id="SM00382">
    <property type="entry name" value="AAA"/>
    <property type="match status" value="1"/>
</dbReference>
<dbReference type="GO" id="GO:0005524">
    <property type="term" value="F:ATP binding"/>
    <property type="evidence" value="ECO:0007669"/>
    <property type="project" value="UniProtKB-KW"/>
</dbReference>
<evidence type="ECO:0000256" key="3">
    <source>
        <dbReference type="ARBA" id="ARBA00022475"/>
    </source>
</evidence>
<evidence type="ECO:0000313" key="8">
    <source>
        <dbReference type="EMBL" id="RZS86762.1"/>
    </source>
</evidence>
<keyword evidence="5 8" id="KW-0067">ATP-binding</keyword>
<dbReference type="PROSITE" id="PS00211">
    <property type="entry name" value="ABC_TRANSPORTER_1"/>
    <property type="match status" value="1"/>
</dbReference>
<dbReference type="SUPFAM" id="SSF52540">
    <property type="entry name" value="P-loop containing nucleoside triphosphate hydrolases"/>
    <property type="match status" value="1"/>
</dbReference>
<keyword evidence="9" id="KW-1185">Reference proteome</keyword>
<dbReference type="InterPro" id="IPR052156">
    <property type="entry name" value="BCAA_Transport_ATP-bd_LivF"/>
</dbReference>
<sequence length="243" mass="26244">MNGQLLEVEDLVVGYGSANVLDGVSVRAGEGRITCLLGANGVGKSTLIKAIFGLVPVRRGRIRFRGHDITGWDTHRIVAQGLAAIPEGNRVFPRMSVLDNLMAGAYLERSPAKIAARLERVMALFPRLAERRNQFAGTLSGGERSMLSIGRGLMSNPRLLVIDEPSLGLSPLFVKENFRLIRELCCDDCAILLVEQNVKQTLEVSHYGYVISQGIVAVEGTGERLRGSAEVGNAYFGAEAAAH</sequence>
<feature type="domain" description="ABC transporter" evidence="7">
    <location>
        <begin position="6"/>
        <end position="238"/>
    </location>
</feature>
<dbReference type="GO" id="GO:0015807">
    <property type="term" value="P:L-amino acid transport"/>
    <property type="evidence" value="ECO:0007669"/>
    <property type="project" value="TreeGrafter"/>
</dbReference>
<dbReference type="Pfam" id="PF00005">
    <property type="entry name" value="ABC_tran"/>
    <property type="match status" value="1"/>
</dbReference>
<evidence type="ECO:0000256" key="1">
    <source>
        <dbReference type="ARBA" id="ARBA00005417"/>
    </source>
</evidence>
<keyword evidence="2" id="KW-0813">Transport</keyword>
<evidence type="ECO:0000313" key="9">
    <source>
        <dbReference type="Proteomes" id="UP000292445"/>
    </source>
</evidence>
<keyword evidence="3" id="KW-0472">Membrane</keyword>
<dbReference type="GO" id="GO:0015658">
    <property type="term" value="F:branched-chain amino acid transmembrane transporter activity"/>
    <property type="evidence" value="ECO:0007669"/>
    <property type="project" value="TreeGrafter"/>
</dbReference>
<dbReference type="RefSeq" id="WP_130357825.1">
    <property type="nucleotide sequence ID" value="NZ_SGXC01000001.1"/>
</dbReference>